<evidence type="ECO:0000313" key="3">
    <source>
        <dbReference type="Proteomes" id="UP001180020"/>
    </source>
</evidence>
<dbReference type="AlphaFoldDB" id="A0AAV9CL06"/>
<keyword evidence="3" id="KW-1185">Reference proteome</keyword>
<sequence>MSEGVGPCDQSVDGGKKGPPPATREDWRYEDVLCDLETTGGMVLVKGLLGLGVEFISSIARMIGDKSWRQGWLISGVLKGAHGTYAYTKTFKTTKLSTLEAAQKGGSFLVIQSIESGAMGP</sequence>
<comment type="caution">
    <text evidence="2">The sequence shown here is derived from an EMBL/GenBank/DDBJ whole genome shotgun (WGS) entry which is preliminary data.</text>
</comment>
<feature type="region of interest" description="Disordered" evidence="1">
    <location>
        <begin position="1"/>
        <end position="25"/>
    </location>
</feature>
<proteinExistence type="predicted"/>
<evidence type="ECO:0000313" key="2">
    <source>
        <dbReference type="EMBL" id="KAK1289858.1"/>
    </source>
</evidence>
<reference evidence="2" key="2">
    <citation type="submission" date="2023-06" db="EMBL/GenBank/DDBJ databases">
        <authorList>
            <person name="Ma L."/>
            <person name="Liu K.-W."/>
            <person name="Li Z."/>
            <person name="Hsiao Y.-Y."/>
            <person name="Qi Y."/>
            <person name="Fu T."/>
            <person name="Tang G."/>
            <person name="Zhang D."/>
            <person name="Sun W.-H."/>
            <person name="Liu D.-K."/>
            <person name="Li Y."/>
            <person name="Chen G.-Z."/>
            <person name="Liu X.-D."/>
            <person name="Liao X.-Y."/>
            <person name="Jiang Y.-T."/>
            <person name="Yu X."/>
            <person name="Hao Y."/>
            <person name="Huang J."/>
            <person name="Zhao X.-W."/>
            <person name="Ke S."/>
            <person name="Chen Y.-Y."/>
            <person name="Wu W.-L."/>
            <person name="Hsu J.-L."/>
            <person name="Lin Y.-F."/>
            <person name="Huang M.-D."/>
            <person name="Li C.-Y."/>
            <person name="Huang L."/>
            <person name="Wang Z.-W."/>
            <person name="Zhao X."/>
            <person name="Zhong W.-Y."/>
            <person name="Peng D.-H."/>
            <person name="Ahmad S."/>
            <person name="Lan S."/>
            <person name="Zhang J.-S."/>
            <person name="Tsai W.-C."/>
            <person name="Van De Peer Y."/>
            <person name="Liu Z.-J."/>
        </authorList>
    </citation>
    <scope>NUCLEOTIDE SEQUENCE</scope>
    <source>
        <strain evidence="2">CP</strain>
        <tissue evidence="2">Leaves</tissue>
    </source>
</reference>
<evidence type="ECO:0000256" key="1">
    <source>
        <dbReference type="SAM" id="MobiDB-lite"/>
    </source>
</evidence>
<protein>
    <submittedName>
        <fullName evidence="2">Uncharacterized protein</fullName>
    </submittedName>
</protein>
<gene>
    <name evidence="2" type="ORF">QJS10_CPB18g00607</name>
</gene>
<name>A0AAV9CL06_ACOCL</name>
<accession>A0AAV9CL06</accession>
<organism evidence="2 3">
    <name type="scientific">Acorus calamus</name>
    <name type="common">Sweet flag</name>
    <dbReference type="NCBI Taxonomy" id="4465"/>
    <lineage>
        <taxon>Eukaryota</taxon>
        <taxon>Viridiplantae</taxon>
        <taxon>Streptophyta</taxon>
        <taxon>Embryophyta</taxon>
        <taxon>Tracheophyta</taxon>
        <taxon>Spermatophyta</taxon>
        <taxon>Magnoliopsida</taxon>
        <taxon>Liliopsida</taxon>
        <taxon>Acoraceae</taxon>
        <taxon>Acorus</taxon>
    </lineage>
</organism>
<dbReference type="Proteomes" id="UP001180020">
    <property type="component" value="Unassembled WGS sequence"/>
</dbReference>
<dbReference type="EMBL" id="JAUJYO010000018">
    <property type="protein sequence ID" value="KAK1289858.1"/>
    <property type="molecule type" value="Genomic_DNA"/>
</dbReference>
<reference evidence="2" key="1">
    <citation type="journal article" date="2023" name="Nat. Commun.">
        <title>Diploid and tetraploid genomes of Acorus and the evolution of monocots.</title>
        <authorList>
            <person name="Ma L."/>
            <person name="Liu K.W."/>
            <person name="Li Z."/>
            <person name="Hsiao Y.Y."/>
            <person name="Qi Y."/>
            <person name="Fu T."/>
            <person name="Tang G.D."/>
            <person name="Zhang D."/>
            <person name="Sun W.H."/>
            <person name="Liu D.K."/>
            <person name="Li Y."/>
            <person name="Chen G.Z."/>
            <person name="Liu X.D."/>
            <person name="Liao X.Y."/>
            <person name="Jiang Y.T."/>
            <person name="Yu X."/>
            <person name="Hao Y."/>
            <person name="Huang J."/>
            <person name="Zhao X.W."/>
            <person name="Ke S."/>
            <person name="Chen Y.Y."/>
            <person name="Wu W.L."/>
            <person name="Hsu J.L."/>
            <person name="Lin Y.F."/>
            <person name="Huang M.D."/>
            <person name="Li C.Y."/>
            <person name="Huang L."/>
            <person name="Wang Z.W."/>
            <person name="Zhao X."/>
            <person name="Zhong W.Y."/>
            <person name="Peng D.H."/>
            <person name="Ahmad S."/>
            <person name="Lan S."/>
            <person name="Zhang J.S."/>
            <person name="Tsai W.C."/>
            <person name="Van de Peer Y."/>
            <person name="Liu Z.J."/>
        </authorList>
    </citation>
    <scope>NUCLEOTIDE SEQUENCE</scope>
    <source>
        <strain evidence="2">CP</strain>
    </source>
</reference>